<accession>A0A2Z6RM48</accession>
<evidence type="ECO:0000256" key="1">
    <source>
        <dbReference type="SAM" id="MobiDB-lite"/>
    </source>
</evidence>
<dbReference type="EMBL" id="BEXD01001294">
    <property type="protein sequence ID" value="GBB93406.1"/>
    <property type="molecule type" value="Genomic_DNA"/>
</dbReference>
<dbReference type="SUPFAM" id="SSF52047">
    <property type="entry name" value="RNI-like"/>
    <property type="match status" value="1"/>
</dbReference>
<name>A0A2Z6RM48_9GLOM</name>
<gene>
    <name evidence="2" type="ORF">RclHR1_21620004</name>
</gene>
<dbReference type="Gene3D" id="3.80.10.10">
    <property type="entry name" value="Ribonuclease Inhibitor"/>
    <property type="match status" value="1"/>
</dbReference>
<dbReference type="Proteomes" id="UP000247702">
    <property type="component" value="Unassembled WGS sequence"/>
</dbReference>
<evidence type="ECO:0000313" key="3">
    <source>
        <dbReference type="Proteomes" id="UP000247702"/>
    </source>
</evidence>
<sequence length="524" mass="60365">MFPTSTINRGSQFSAFYAWNSSRRFPMDFTPFWPIAPLIYHRRIRTIVWKILGDPTPPELPEPSEPPVPEEEPEVKSDGESEYETASESPEEETESDGKSEYETASAYQNIETRWYSAIRRFLFWKKQGNNVEFYDGSTQWTGSKSEFQDLSRDWFLIKANPNETLQDVHKRYNEEASAIAWRSRGQIDLQKSGTYAMASLRFFQDVTLAPRKAEDLTQEEDYWINLAYMGSLVWAEPYEGIATELDFNEFYPKILAFGGASWPVRAGEFKTITHNLNYYNLEYGIYQAFIKGQPANQKCIRGFRFNPAGYYTHYDLKLAIELDLHIELSSESPNALIYDKAYLMSGYNSFYQWASYLTNIKQEGGQAEWYYIARRLVWQRISLTAISGIKFTKALSKDTKPDACAQVLGLKFIGEINIEPDVYISEVCKACPNLQWLSFENSGSRILNNKNLEALLAECPNLKRLTIRGSRRISPKAFLKIPELTPSLGTIEIRGCLRIGKNILSDFQNFNPKIKLIIESDEE</sequence>
<evidence type="ECO:0008006" key="4">
    <source>
        <dbReference type="Google" id="ProtNLM"/>
    </source>
</evidence>
<evidence type="ECO:0000313" key="2">
    <source>
        <dbReference type="EMBL" id="GBB93406.1"/>
    </source>
</evidence>
<feature type="compositionally biased region" description="Acidic residues" evidence="1">
    <location>
        <begin position="80"/>
        <end position="95"/>
    </location>
</feature>
<organism evidence="2 3">
    <name type="scientific">Rhizophagus clarus</name>
    <dbReference type="NCBI Taxonomy" id="94130"/>
    <lineage>
        <taxon>Eukaryota</taxon>
        <taxon>Fungi</taxon>
        <taxon>Fungi incertae sedis</taxon>
        <taxon>Mucoromycota</taxon>
        <taxon>Glomeromycotina</taxon>
        <taxon>Glomeromycetes</taxon>
        <taxon>Glomerales</taxon>
        <taxon>Glomeraceae</taxon>
        <taxon>Rhizophagus</taxon>
    </lineage>
</organism>
<reference evidence="2 3" key="1">
    <citation type="submission" date="2017-11" db="EMBL/GenBank/DDBJ databases">
        <title>The genome of Rhizophagus clarus HR1 reveals common genetic basis of auxotrophy among arbuscular mycorrhizal fungi.</title>
        <authorList>
            <person name="Kobayashi Y."/>
        </authorList>
    </citation>
    <scope>NUCLEOTIDE SEQUENCE [LARGE SCALE GENOMIC DNA]</scope>
    <source>
        <strain evidence="2 3">HR1</strain>
    </source>
</reference>
<feature type="compositionally biased region" description="Pro residues" evidence="1">
    <location>
        <begin position="56"/>
        <end position="67"/>
    </location>
</feature>
<feature type="region of interest" description="Disordered" evidence="1">
    <location>
        <begin position="56"/>
        <end position="103"/>
    </location>
</feature>
<comment type="caution">
    <text evidence="2">The sequence shown here is derived from an EMBL/GenBank/DDBJ whole genome shotgun (WGS) entry which is preliminary data.</text>
</comment>
<protein>
    <recommendedName>
        <fullName evidence="4">DNA-directed DNA polymerase</fullName>
    </recommendedName>
</protein>
<proteinExistence type="predicted"/>
<dbReference type="InterPro" id="IPR032675">
    <property type="entry name" value="LRR_dom_sf"/>
</dbReference>
<keyword evidence="3" id="KW-1185">Reference proteome</keyword>
<dbReference type="AlphaFoldDB" id="A0A2Z6RM48"/>